<feature type="region of interest" description="Disordered" evidence="5">
    <location>
        <begin position="768"/>
        <end position="802"/>
    </location>
</feature>
<dbReference type="Pfam" id="PF10551">
    <property type="entry name" value="MULE"/>
    <property type="match status" value="1"/>
</dbReference>
<evidence type="ECO:0000256" key="2">
    <source>
        <dbReference type="ARBA" id="ARBA00022771"/>
    </source>
</evidence>
<feature type="domain" description="SWIM-type" evidence="6">
    <location>
        <begin position="695"/>
        <end position="727"/>
    </location>
</feature>
<protein>
    <recommendedName>
        <fullName evidence="6">SWIM-type domain-containing protein</fullName>
    </recommendedName>
</protein>
<evidence type="ECO:0000259" key="6">
    <source>
        <dbReference type="PROSITE" id="PS50966"/>
    </source>
</evidence>
<dbReference type="SMART" id="SM00575">
    <property type="entry name" value="ZnF_PMZ"/>
    <property type="match status" value="1"/>
</dbReference>
<keyword evidence="8" id="KW-1185">Reference proteome</keyword>
<dbReference type="InterPro" id="IPR004332">
    <property type="entry name" value="Transposase_MuDR"/>
</dbReference>
<organism evidence="7 8">
    <name type="scientific">Solanum bulbocastanum</name>
    <name type="common">Wild potato</name>
    <dbReference type="NCBI Taxonomy" id="147425"/>
    <lineage>
        <taxon>Eukaryota</taxon>
        <taxon>Viridiplantae</taxon>
        <taxon>Streptophyta</taxon>
        <taxon>Embryophyta</taxon>
        <taxon>Tracheophyta</taxon>
        <taxon>Spermatophyta</taxon>
        <taxon>Magnoliopsida</taxon>
        <taxon>eudicotyledons</taxon>
        <taxon>Gunneridae</taxon>
        <taxon>Pentapetalae</taxon>
        <taxon>asterids</taxon>
        <taxon>lamiids</taxon>
        <taxon>Solanales</taxon>
        <taxon>Solanaceae</taxon>
        <taxon>Solanoideae</taxon>
        <taxon>Solaneae</taxon>
        <taxon>Solanum</taxon>
    </lineage>
</organism>
<dbReference type="AlphaFoldDB" id="A0AAN8XYY4"/>
<evidence type="ECO:0000313" key="8">
    <source>
        <dbReference type="Proteomes" id="UP001371456"/>
    </source>
</evidence>
<dbReference type="InterPro" id="IPR058594">
    <property type="entry name" value="PB1-like_dom_pln"/>
</dbReference>
<dbReference type="InterPro" id="IPR018289">
    <property type="entry name" value="MULE_transposase_dom"/>
</dbReference>
<comment type="caution">
    <text evidence="7">The sequence shown here is derived from an EMBL/GenBank/DDBJ whole genome shotgun (WGS) entry which is preliminary data.</text>
</comment>
<sequence>MLIKRNSKGSSPCYDSVFEESFFSIKVYHKGLIKHQPAKQYVGGIIDYFDYVELKNLNLTDLKKMVELCGYLNDSIIFWHKCEKLGNKWRLVSTEVEAHNIKKFIPKDRVVELYFEHLDSYIGIDDPIGLGCRTSRIPENEDVVGPVDKEFERENLSSEDGFEDSENEFSNDKAMVDSQGHYKHSFEDGRELITDEIQKKMLHEDGDPDCVNSDDNKSLDGDSDNESFDFPKHNAKIDGKNPILALEYTFESKEEFKNAVTTHEVSQGRYIQWKKNDKGRMKAKCIHNDCSWVIMASRMHREKTFQVKTYNPSHSCKNWHHYNKTITSSFIARTYLDRIKHNRGWKMSEFRDTVSVELKAHVTLTQARMAMRKAIALLDGSLKDQFAILWDYVHEIDKTNPGTSIYMKFTDNEMPNMPYRFQRVYLCFAACKEAFKVGCRRIVGVDGCWLKGPMYGNQLLTAVGLDANNNIFPVAYAVVERETKETWSWFLTHLAGDLEIDDQESWTFMSDKQKGLVEAFNEILPYVDHRFCVRHLHNNFKKAGFFGLSLKNALWAAANATTVEFFKICMEKMHELDAEAAVWLNEKPPTEWSKSHFSTGAKCDVLLNNMCECFNSMILEARNKPIITLLEKLRYLLMARFQANREKAERWNSGDICPRIKSILHKNESAAAAFIPKKSNQWNYEILGASIADNWAVDLQNRKCSCRKWTITGIPCKHAISAIWAKNDVVLDYVDDCYKVDTYKRIYEKTIFPINGSQLWPKSNKVPPLPPRFVRQNKRGRGQKLRRREQDETGSSRTRMKKKQISVNCSLCHEPGHNIRTCKFKNYVQSEVGAYDSAFWMPPTSSISKKLPVRRANSRPSQDCFDT</sequence>
<keyword evidence="3" id="KW-0862">Zinc</keyword>
<accession>A0AAN8XYY4</accession>
<evidence type="ECO:0000313" key="7">
    <source>
        <dbReference type="EMBL" id="KAK6773455.1"/>
    </source>
</evidence>
<dbReference type="PANTHER" id="PTHR31973">
    <property type="entry name" value="POLYPROTEIN, PUTATIVE-RELATED"/>
    <property type="match status" value="1"/>
</dbReference>
<gene>
    <name evidence="7" type="ORF">RDI58_028693</name>
</gene>
<name>A0AAN8XYY4_SOLBU</name>
<dbReference type="PROSITE" id="PS50966">
    <property type="entry name" value="ZF_SWIM"/>
    <property type="match status" value="1"/>
</dbReference>
<evidence type="ECO:0000256" key="5">
    <source>
        <dbReference type="SAM" id="MobiDB-lite"/>
    </source>
</evidence>
<dbReference type="Proteomes" id="UP001371456">
    <property type="component" value="Unassembled WGS sequence"/>
</dbReference>
<proteinExistence type="predicted"/>
<dbReference type="InterPro" id="IPR006564">
    <property type="entry name" value="Znf_PMZ"/>
</dbReference>
<reference evidence="7 8" key="1">
    <citation type="submission" date="2024-02" db="EMBL/GenBank/DDBJ databases">
        <title>de novo genome assembly of Solanum bulbocastanum strain 11H21.</title>
        <authorList>
            <person name="Hosaka A.J."/>
        </authorList>
    </citation>
    <scope>NUCLEOTIDE SEQUENCE [LARGE SCALE GENOMIC DNA]</scope>
    <source>
        <tissue evidence="7">Young leaves</tissue>
    </source>
</reference>
<keyword evidence="2 4" id="KW-0863">Zinc-finger</keyword>
<dbReference type="Pfam" id="PF04434">
    <property type="entry name" value="SWIM"/>
    <property type="match status" value="1"/>
</dbReference>
<feature type="region of interest" description="Disordered" evidence="5">
    <location>
        <begin position="203"/>
        <end position="226"/>
    </location>
</feature>
<dbReference type="Pfam" id="PF26130">
    <property type="entry name" value="PB1-like"/>
    <property type="match status" value="1"/>
</dbReference>
<dbReference type="Pfam" id="PF03108">
    <property type="entry name" value="DBD_Tnp_Mut"/>
    <property type="match status" value="1"/>
</dbReference>
<dbReference type="GO" id="GO:0008270">
    <property type="term" value="F:zinc ion binding"/>
    <property type="evidence" value="ECO:0007669"/>
    <property type="project" value="UniProtKB-KW"/>
</dbReference>
<keyword evidence="1" id="KW-0479">Metal-binding</keyword>
<feature type="compositionally biased region" description="Basic residues" evidence="5">
    <location>
        <begin position="775"/>
        <end position="787"/>
    </location>
</feature>
<evidence type="ECO:0000256" key="1">
    <source>
        <dbReference type="ARBA" id="ARBA00022723"/>
    </source>
</evidence>
<evidence type="ECO:0000256" key="3">
    <source>
        <dbReference type="ARBA" id="ARBA00022833"/>
    </source>
</evidence>
<evidence type="ECO:0000256" key="4">
    <source>
        <dbReference type="PROSITE-ProRule" id="PRU00325"/>
    </source>
</evidence>
<dbReference type="EMBL" id="JBANQN010000012">
    <property type="protein sequence ID" value="KAK6773455.1"/>
    <property type="molecule type" value="Genomic_DNA"/>
</dbReference>
<dbReference type="InterPro" id="IPR007527">
    <property type="entry name" value="Znf_SWIM"/>
</dbReference>
<dbReference type="PANTHER" id="PTHR31973:SF191">
    <property type="entry name" value="OS05G0489400 PROTEIN"/>
    <property type="match status" value="1"/>
</dbReference>